<gene>
    <name evidence="2" type="ORF">HYDPIDRAFT_30592</name>
</gene>
<dbReference type="PANTHER" id="PTHR10622:SF10">
    <property type="entry name" value="HET DOMAIN-CONTAINING PROTEIN"/>
    <property type="match status" value="1"/>
</dbReference>
<dbReference type="Proteomes" id="UP000053820">
    <property type="component" value="Unassembled WGS sequence"/>
</dbReference>
<evidence type="ECO:0000313" key="2">
    <source>
        <dbReference type="EMBL" id="KIJ62337.1"/>
    </source>
</evidence>
<dbReference type="PANTHER" id="PTHR10622">
    <property type="entry name" value="HET DOMAIN-CONTAINING PROTEIN"/>
    <property type="match status" value="1"/>
</dbReference>
<evidence type="ECO:0000259" key="1">
    <source>
        <dbReference type="Pfam" id="PF06985"/>
    </source>
</evidence>
<reference evidence="2 3" key="1">
    <citation type="submission" date="2014-04" db="EMBL/GenBank/DDBJ databases">
        <title>Evolutionary Origins and Diversification of the Mycorrhizal Mutualists.</title>
        <authorList>
            <consortium name="DOE Joint Genome Institute"/>
            <consortium name="Mycorrhizal Genomics Consortium"/>
            <person name="Kohler A."/>
            <person name="Kuo A."/>
            <person name="Nagy L.G."/>
            <person name="Floudas D."/>
            <person name="Copeland A."/>
            <person name="Barry K.W."/>
            <person name="Cichocki N."/>
            <person name="Veneault-Fourrey C."/>
            <person name="LaButti K."/>
            <person name="Lindquist E.A."/>
            <person name="Lipzen A."/>
            <person name="Lundell T."/>
            <person name="Morin E."/>
            <person name="Murat C."/>
            <person name="Riley R."/>
            <person name="Ohm R."/>
            <person name="Sun H."/>
            <person name="Tunlid A."/>
            <person name="Henrissat B."/>
            <person name="Grigoriev I.V."/>
            <person name="Hibbett D.S."/>
            <person name="Martin F."/>
        </authorList>
    </citation>
    <scope>NUCLEOTIDE SEQUENCE [LARGE SCALE GENOMIC DNA]</scope>
    <source>
        <strain evidence="2 3">MD-312</strain>
    </source>
</reference>
<dbReference type="EMBL" id="KN839856">
    <property type="protein sequence ID" value="KIJ62337.1"/>
    <property type="molecule type" value="Genomic_DNA"/>
</dbReference>
<dbReference type="OrthoDB" id="2671621at2759"/>
<dbReference type="HOGENOM" id="CLU_000288_138_6_1"/>
<feature type="domain" description="Heterokaryon incompatibility" evidence="1">
    <location>
        <begin position="161"/>
        <end position="254"/>
    </location>
</feature>
<dbReference type="InterPro" id="IPR010730">
    <property type="entry name" value="HET"/>
</dbReference>
<dbReference type="AlphaFoldDB" id="A0A0C9WDB5"/>
<keyword evidence="3" id="KW-1185">Reference proteome</keyword>
<sequence>MGLGSELCSAAAAATKDYFKEKLLEGIGIEAETLEELKDVSFGSWLNSKMEEGIERFYEEEYLTRSCAVESDEFGIESETLDPEAYEAFEGGILQNAIDRAKARMPLRVINTQTGLVCDADTVEDHFKTSAEYAYLSESVDSEEGLDRSVMLEIVQTYFGFAMLSHRWGRLEPVYQDIKSCGISKLQPSPGVTKLQKFCFLAREKGFLWAWSDTCCIDKSSTAELQESIVSMFTWYRNSALTLVYLSDVVNDSEEELRRSVWFTRGWTLQELLAPKTVQFFKADWSPLSSCGLSHYNSKDCPDCVNLLADITGIQENFITRFEPGAKDVKERMSWAARRKTTKPEDISYCLLGIFDVQIPVMYGERDKAFVRLQEAIIKKTTDPSLFDWVGRPCSENSFLASSPYCFRSRQPGALVYLLQETISESCSEATEDLNRQRFDVDLYNAIKSLGPNASHPANYIAGSKLQVHGFLHAVKHVTEAEDSPVWDAEFLCKTHQYYFGMDDMPSVIVTTKLSLRTGEHHLRLLPGSYAIFRPWSDNLGDSSVKAFDEGGNHPLAQPFVGQLLRSLPGGRYRRIQTTEPVIVHPPRSHFFLDTWLHTKTIIVE</sequence>
<proteinExistence type="predicted"/>
<evidence type="ECO:0000313" key="3">
    <source>
        <dbReference type="Proteomes" id="UP000053820"/>
    </source>
</evidence>
<dbReference type="Pfam" id="PF06985">
    <property type="entry name" value="HET"/>
    <property type="match status" value="1"/>
</dbReference>
<organism evidence="2 3">
    <name type="scientific">Hydnomerulius pinastri MD-312</name>
    <dbReference type="NCBI Taxonomy" id="994086"/>
    <lineage>
        <taxon>Eukaryota</taxon>
        <taxon>Fungi</taxon>
        <taxon>Dikarya</taxon>
        <taxon>Basidiomycota</taxon>
        <taxon>Agaricomycotina</taxon>
        <taxon>Agaricomycetes</taxon>
        <taxon>Agaricomycetidae</taxon>
        <taxon>Boletales</taxon>
        <taxon>Boletales incertae sedis</taxon>
        <taxon>Leucogyrophana</taxon>
    </lineage>
</organism>
<name>A0A0C9WDB5_9AGAM</name>
<protein>
    <recommendedName>
        <fullName evidence="1">Heterokaryon incompatibility domain-containing protein</fullName>
    </recommendedName>
</protein>
<accession>A0A0C9WDB5</accession>